<organism evidence="1 2">
    <name type="scientific">Caulobacter phage ERS</name>
    <dbReference type="NCBI Taxonomy" id="3020392"/>
    <lineage>
        <taxon>Viruses</taxon>
        <taxon>Duplodnaviria</taxon>
        <taxon>Heunggongvirae</taxon>
        <taxon>Uroviricota</taxon>
        <taxon>Caudoviricetes</taxon>
        <taxon>Autographivirales</taxon>
        <taxon>Autonotataviridae</taxon>
        <taxon>Percyvirus</taxon>
        <taxon>Percyvirus ERS</taxon>
    </lineage>
</organism>
<accession>A0AAF0B418</accession>
<proteinExistence type="predicted"/>
<dbReference type="EMBL" id="OQ137560">
    <property type="protein sequence ID" value="WCA46281.1"/>
    <property type="molecule type" value="Genomic_DNA"/>
</dbReference>
<sequence length="120" mass="13476">MTHVATYLGKTVERVLYDACCHGYYLCLEGGERVFLTSDMVWDDIALAGLVRYETTRINYGIAPVRSEYAATLQTAPTKSLPAEAKPQVKIIRRGIAIKRWGFGGHRANRFRSLCLPKPN</sequence>
<gene>
    <name evidence="1" type="primary">ERS_gp033</name>
</gene>
<evidence type="ECO:0000313" key="2">
    <source>
        <dbReference type="Proteomes" id="UP001218127"/>
    </source>
</evidence>
<dbReference type="Proteomes" id="UP001218127">
    <property type="component" value="Segment"/>
</dbReference>
<reference evidence="2" key="1">
    <citation type="journal article" date="2024" name="Viruses">
        <title>New Genera and Species of Caulobacter and Brevundimonas Bacteriophages Provide Insights into Phage Genome Evolution.</title>
        <authorList>
            <person name="Ely B."/>
            <person name="Hils M."/>
            <person name="Clarke A."/>
            <person name="Albert M."/>
            <person name="Holness N."/>
            <person name="Lenski J."/>
            <person name="Mohammadi T."/>
        </authorList>
    </citation>
    <scope>NUCLEOTIDE SEQUENCE [LARGE SCALE GENOMIC DNA]</scope>
</reference>
<keyword evidence="2" id="KW-1185">Reference proteome</keyword>
<protein>
    <submittedName>
        <fullName evidence="1">Uncharacterized protein</fullName>
    </submittedName>
</protein>
<evidence type="ECO:0000313" key="1">
    <source>
        <dbReference type="EMBL" id="WCA46281.1"/>
    </source>
</evidence>
<name>A0AAF0B418_9CAUD</name>